<proteinExistence type="inferred from homology"/>
<dbReference type="PANTHER" id="PTHR12452">
    <property type="entry name" value="42-9-9 PROTEIN-RELATED"/>
    <property type="match status" value="1"/>
</dbReference>
<dbReference type="Pfam" id="PF06110">
    <property type="entry name" value="TXD17-like_Trx"/>
    <property type="match status" value="1"/>
</dbReference>
<dbReference type="EMBL" id="FQNC01000045">
    <property type="protein sequence ID" value="SGY62018.1"/>
    <property type="molecule type" value="Genomic_DNA"/>
</dbReference>
<sequence>MSLFPPPTQDAASVLASLPRDSKRHMLVFLASHEERGRPWCRDCEAAEPLIVKYLDEKNSTVIWVGSREEWTKPDNVWRQKPWNVQRLPTLIKVEASTSDNVTVQESPSIEDKISNAPHLVEADILEGSKLRGFVA</sequence>
<gene>
    <name evidence="3" type="primary">BQ5605_C007g04641</name>
    <name evidence="3" type="ORF">BQ5605_C007G04641</name>
</gene>
<dbReference type="Gene3D" id="3.40.30.10">
    <property type="entry name" value="Glutaredoxin"/>
    <property type="match status" value="1"/>
</dbReference>
<dbReference type="PANTHER" id="PTHR12452:SF0">
    <property type="entry name" value="THIOREDOXIN DOMAIN-CONTAINING PROTEIN 17"/>
    <property type="match status" value="1"/>
</dbReference>
<dbReference type="Proteomes" id="UP000249464">
    <property type="component" value="Unassembled WGS sequence"/>
</dbReference>
<dbReference type="SUPFAM" id="SSF52833">
    <property type="entry name" value="Thioredoxin-like"/>
    <property type="match status" value="1"/>
</dbReference>
<accession>A0A2X0N1P8</accession>
<dbReference type="STRING" id="796604.A0A2X0N1P8"/>
<dbReference type="GO" id="GO:0047134">
    <property type="term" value="F:protein-disulfide reductase [NAD(P)H] activity"/>
    <property type="evidence" value="ECO:0007669"/>
    <property type="project" value="InterPro"/>
</dbReference>
<dbReference type="AlphaFoldDB" id="A0A2X0N1P8"/>
<dbReference type="InterPro" id="IPR036249">
    <property type="entry name" value="Thioredoxin-like_sf"/>
</dbReference>
<dbReference type="GO" id="GO:0005829">
    <property type="term" value="C:cytosol"/>
    <property type="evidence" value="ECO:0007669"/>
    <property type="project" value="TreeGrafter"/>
</dbReference>
<evidence type="ECO:0000259" key="2">
    <source>
        <dbReference type="Pfam" id="PF06110"/>
    </source>
</evidence>
<keyword evidence="4" id="KW-1185">Reference proteome</keyword>
<protein>
    <submittedName>
        <fullName evidence="3">BQ5605_C007g04641 protein</fullName>
    </submittedName>
</protein>
<dbReference type="InterPro" id="IPR010357">
    <property type="entry name" value="TXNDC17_dom"/>
</dbReference>
<evidence type="ECO:0000256" key="1">
    <source>
        <dbReference type="ARBA" id="ARBA00008987"/>
    </source>
</evidence>
<feature type="domain" description="Thioredoxin" evidence="2">
    <location>
        <begin position="13"/>
        <end position="97"/>
    </location>
</feature>
<evidence type="ECO:0000313" key="3">
    <source>
        <dbReference type="EMBL" id="SGY62018.1"/>
    </source>
</evidence>
<comment type="similarity">
    <text evidence="1">Belongs to the thioredoxin family.</text>
</comment>
<reference evidence="3 4" key="1">
    <citation type="submission" date="2016-11" db="EMBL/GenBank/DDBJ databases">
        <authorList>
            <person name="Jaros S."/>
            <person name="Januszkiewicz K."/>
            <person name="Wedrychowicz H."/>
        </authorList>
    </citation>
    <scope>NUCLEOTIDE SEQUENCE [LARGE SCALE GENOMIC DNA]</scope>
</reference>
<name>A0A2X0N1P8_9BASI</name>
<dbReference type="InterPro" id="IPR045108">
    <property type="entry name" value="TXNDC17-like"/>
</dbReference>
<organism evidence="3 4">
    <name type="scientific">Microbotryum silenes-dioicae</name>
    <dbReference type="NCBI Taxonomy" id="796604"/>
    <lineage>
        <taxon>Eukaryota</taxon>
        <taxon>Fungi</taxon>
        <taxon>Dikarya</taxon>
        <taxon>Basidiomycota</taxon>
        <taxon>Pucciniomycotina</taxon>
        <taxon>Microbotryomycetes</taxon>
        <taxon>Microbotryales</taxon>
        <taxon>Microbotryaceae</taxon>
        <taxon>Microbotryum</taxon>
    </lineage>
</organism>
<evidence type="ECO:0000313" key="4">
    <source>
        <dbReference type="Proteomes" id="UP000249464"/>
    </source>
</evidence>